<feature type="region of interest" description="Disordered" evidence="1">
    <location>
        <begin position="40"/>
        <end position="66"/>
    </location>
</feature>
<evidence type="ECO:0000313" key="2">
    <source>
        <dbReference type="EMBL" id="AQK59101.1"/>
    </source>
</evidence>
<dbReference type="OMA" id="TAAKDYW"/>
<accession>A0A1D6QND4</accession>
<reference evidence="2" key="1">
    <citation type="submission" date="2015-12" db="EMBL/GenBank/DDBJ databases">
        <title>Update maize B73 reference genome by single molecule sequencing technologies.</title>
        <authorList>
            <consortium name="Maize Genome Sequencing Project"/>
            <person name="Ware D."/>
        </authorList>
    </citation>
    <scope>NUCLEOTIDE SEQUENCE</scope>
    <source>
        <tissue evidence="2">Seedling</tissue>
    </source>
</reference>
<feature type="compositionally biased region" description="Basic and acidic residues" evidence="1">
    <location>
        <begin position="50"/>
        <end position="59"/>
    </location>
</feature>
<dbReference type="EMBL" id="CM000780">
    <property type="protein sequence ID" value="AQK59101.1"/>
    <property type="molecule type" value="Genomic_DNA"/>
</dbReference>
<dbReference type="AlphaFoldDB" id="A0A1D6QND4"/>
<dbReference type="STRING" id="4577.A0A1D6QND4"/>
<organism evidence="2">
    <name type="scientific">Zea mays</name>
    <name type="common">Maize</name>
    <dbReference type="NCBI Taxonomy" id="4577"/>
    <lineage>
        <taxon>Eukaryota</taxon>
        <taxon>Viridiplantae</taxon>
        <taxon>Streptophyta</taxon>
        <taxon>Embryophyta</taxon>
        <taxon>Tracheophyta</taxon>
        <taxon>Spermatophyta</taxon>
        <taxon>Magnoliopsida</taxon>
        <taxon>Liliopsida</taxon>
        <taxon>Poales</taxon>
        <taxon>Poaceae</taxon>
        <taxon>PACMAD clade</taxon>
        <taxon>Panicoideae</taxon>
        <taxon>Andropogonodae</taxon>
        <taxon>Andropogoneae</taxon>
        <taxon>Tripsacinae</taxon>
        <taxon>Zea</taxon>
    </lineage>
</organism>
<evidence type="ECO:0000256" key="1">
    <source>
        <dbReference type="SAM" id="MobiDB-lite"/>
    </source>
</evidence>
<protein>
    <submittedName>
        <fullName evidence="2">Uncharacterized protein</fullName>
    </submittedName>
</protein>
<gene>
    <name evidence="2" type="ORF">ZEAMMB73_Zm00001d053256</name>
</gene>
<feature type="region of interest" description="Disordered" evidence="1">
    <location>
        <begin position="1"/>
        <end position="26"/>
    </location>
</feature>
<dbReference type="InParanoid" id="A0A1D6QND4"/>
<name>A0A1D6QND4_MAIZE</name>
<proteinExistence type="predicted"/>
<sequence length="259" mass="28044">MAGASNLGSLTDEWLPPPTPSPRTLVSSFLNEEFSPGPFSGLFSKHGANRPHDQSEKGRGALNSSEEFPTHVVKDPFQNGFSLEPNLFSANHISNSNGGLAERRAARAGFSVPKIDTSRVGSSAAQPSPTTGTLPFLTATNDKLTIPPATKITEDSAFYNDVFSFQPHLGSQETGFSTAEKDYGAYQQKHSLWNIHQQESSLQSSFTAAKDYWGSGNSLVLLRLDADIVLNSLVLFFRKLELDALGAIAIATTYVYMLL</sequence>